<dbReference type="CDD" id="cd00756">
    <property type="entry name" value="MoaE"/>
    <property type="match status" value="1"/>
</dbReference>
<evidence type="ECO:0000256" key="11">
    <source>
        <dbReference type="ARBA" id="ARBA00049878"/>
    </source>
</evidence>
<dbReference type="Pfam" id="PF02391">
    <property type="entry name" value="MoaE"/>
    <property type="match status" value="1"/>
</dbReference>
<protein>
    <recommendedName>
        <fullName evidence="4">Molybdopterin synthase catalytic subunit</fullName>
        <ecNumber evidence="3">2.8.1.12</ecNumber>
    </recommendedName>
    <alternativeName>
        <fullName evidence="9">MPT synthase subunit 2</fullName>
    </alternativeName>
    <alternativeName>
        <fullName evidence="7">Molybdenum cofactor biosynthesis protein E</fullName>
    </alternativeName>
    <alternativeName>
        <fullName evidence="8">Molybdopterin-converting factor large subunit</fullName>
    </alternativeName>
    <alternativeName>
        <fullName evidence="10">Molybdopterin-converting factor subunit 2</fullName>
    </alternativeName>
</protein>
<evidence type="ECO:0000256" key="3">
    <source>
        <dbReference type="ARBA" id="ARBA00011950"/>
    </source>
</evidence>
<name>A0A4S3ZR02_9FLAO</name>
<dbReference type="Proteomes" id="UP000307507">
    <property type="component" value="Unassembled WGS sequence"/>
</dbReference>
<dbReference type="OrthoDB" id="9803224at2"/>
<keyword evidence="13" id="KW-1185">Reference proteome</keyword>
<comment type="subunit">
    <text evidence="6">Heterotetramer of 2 MoaD subunits and 2 MoaE subunits. Also stable as homodimer. The enzyme changes between these two forms during catalysis.</text>
</comment>
<gene>
    <name evidence="12" type="ORF">E6C50_16040</name>
</gene>
<evidence type="ECO:0000256" key="10">
    <source>
        <dbReference type="ARBA" id="ARBA00032474"/>
    </source>
</evidence>
<evidence type="ECO:0000313" key="13">
    <source>
        <dbReference type="Proteomes" id="UP000307507"/>
    </source>
</evidence>
<dbReference type="PANTHER" id="PTHR23404">
    <property type="entry name" value="MOLYBDOPTERIN SYNTHASE RELATED"/>
    <property type="match status" value="1"/>
</dbReference>
<dbReference type="Gene3D" id="3.90.1170.40">
    <property type="entry name" value="Molybdopterin biosynthesis MoaE subunit"/>
    <property type="match status" value="1"/>
</dbReference>
<proteinExistence type="inferred from homology"/>
<comment type="catalytic activity">
    <reaction evidence="11">
        <text>2 [molybdopterin-synthase sulfur-carrier protein]-C-terminal-Gly-aminoethanethioate + cyclic pyranopterin phosphate + H2O = molybdopterin + 2 [molybdopterin-synthase sulfur-carrier protein]-C-terminal Gly-Gly + 2 H(+)</text>
        <dbReference type="Rhea" id="RHEA:26333"/>
        <dbReference type="Rhea" id="RHEA-COMP:12202"/>
        <dbReference type="Rhea" id="RHEA-COMP:19907"/>
        <dbReference type="ChEBI" id="CHEBI:15377"/>
        <dbReference type="ChEBI" id="CHEBI:15378"/>
        <dbReference type="ChEBI" id="CHEBI:58698"/>
        <dbReference type="ChEBI" id="CHEBI:59648"/>
        <dbReference type="ChEBI" id="CHEBI:90778"/>
        <dbReference type="ChEBI" id="CHEBI:232372"/>
        <dbReference type="EC" id="2.8.1.12"/>
    </reaction>
</comment>
<dbReference type="GO" id="GO:0030366">
    <property type="term" value="F:molybdopterin synthase activity"/>
    <property type="evidence" value="ECO:0007669"/>
    <property type="project" value="UniProtKB-EC"/>
</dbReference>
<evidence type="ECO:0000256" key="8">
    <source>
        <dbReference type="ARBA" id="ARBA00030407"/>
    </source>
</evidence>
<accession>A0A4S3ZR02</accession>
<evidence type="ECO:0000256" key="7">
    <source>
        <dbReference type="ARBA" id="ARBA00029745"/>
    </source>
</evidence>
<keyword evidence="5" id="KW-0501">Molybdenum cofactor biosynthesis</keyword>
<evidence type="ECO:0000256" key="9">
    <source>
        <dbReference type="ARBA" id="ARBA00030781"/>
    </source>
</evidence>
<comment type="pathway">
    <text evidence="1">Cofactor biosynthesis; molybdopterin biosynthesis.</text>
</comment>
<sequence>MKNKQLKNSFIEGPISPETVAKSIAGHLHKTHIGGHSIFLGQVRNDSINGKTVASIEFSAYTEMAEQKIAEIREAIFARYDLVCMHVYHSLGRINTGELCFFVFTSSKHRKAAIQACNELVERIKAEVPIWGKEIFEDQSHHWKVNRQIDQP</sequence>
<evidence type="ECO:0000256" key="1">
    <source>
        <dbReference type="ARBA" id="ARBA00005046"/>
    </source>
</evidence>
<dbReference type="InterPro" id="IPR036563">
    <property type="entry name" value="MoaE_sf"/>
</dbReference>
<comment type="caution">
    <text evidence="12">The sequence shown here is derived from an EMBL/GenBank/DDBJ whole genome shotgun (WGS) entry which is preliminary data.</text>
</comment>
<dbReference type="InterPro" id="IPR003448">
    <property type="entry name" value="Mopterin_biosynth_MoaE"/>
</dbReference>
<dbReference type="RefSeq" id="WP_136404256.1">
    <property type="nucleotide sequence ID" value="NZ_SSNZ01000010.1"/>
</dbReference>
<evidence type="ECO:0000256" key="6">
    <source>
        <dbReference type="ARBA" id="ARBA00026066"/>
    </source>
</evidence>
<evidence type="ECO:0000256" key="5">
    <source>
        <dbReference type="ARBA" id="ARBA00023150"/>
    </source>
</evidence>
<organism evidence="12 13">
    <name type="scientific">Flavobacterium supellecticarium</name>
    <dbReference type="NCBI Taxonomy" id="2565924"/>
    <lineage>
        <taxon>Bacteria</taxon>
        <taxon>Pseudomonadati</taxon>
        <taxon>Bacteroidota</taxon>
        <taxon>Flavobacteriia</taxon>
        <taxon>Flavobacteriales</taxon>
        <taxon>Flavobacteriaceae</taxon>
        <taxon>Flavobacterium</taxon>
    </lineage>
</organism>
<evidence type="ECO:0000256" key="4">
    <source>
        <dbReference type="ARBA" id="ARBA00013858"/>
    </source>
</evidence>
<dbReference type="AlphaFoldDB" id="A0A4S3ZR02"/>
<evidence type="ECO:0000313" key="12">
    <source>
        <dbReference type="EMBL" id="THF47942.1"/>
    </source>
</evidence>
<dbReference type="EC" id="2.8.1.12" evidence="3"/>
<reference evidence="12 13" key="1">
    <citation type="submission" date="2019-04" db="EMBL/GenBank/DDBJ databases">
        <title>Flavobacterium sp. nov. isolated from construction timber.</title>
        <authorList>
            <person name="Lin S.-Y."/>
            <person name="Chang C.-T."/>
            <person name="Young C.-C."/>
        </authorList>
    </citation>
    <scope>NUCLEOTIDE SEQUENCE [LARGE SCALE GENOMIC DNA]</scope>
    <source>
        <strain evidence="12 13">CC-CTC003</strain>
    </source>
</reference>
<comment type="similarity">
    <text evidence="2">Belongs to the MoaE family.</text>
</comment>
<dbReference type="EMBL" id="SSNZ01000010">
    <property type="protein sequence ID" value="THF47942.1"/>
    <property type="molecule type" value="Genomic_DNA"/>
</dbReference>
<dbReference type="GO" id="GO:0006777">
    <property type="term" value="P:Mo-molybdopterin cofactor biosynthetic process"/>
    <property type="evidence" value="ECO:0007669"/>
    <property type="project" value="UniProtKB-KW"/>
</dbReference>
<dbReference type="SUPFAM" id="SSF54690">
    <property type="entry name" value="Molybdopterin synthase subunit MoaE"/>
    <property type="match status" value="1"/>
</dbReference>
<evidence type="ECO:0000256" key="2">
    <source>
        <dbReference type="ARBA" id="ARBA00005426"/>
    </source>
</evidence>